<accession>W9YNS5</accession>
<protein>
    <submittedName>
        <fullName evidence="2">Uncharacterized protein</fullName>
    </submittedName>
</protein>
<evidence type="ECO:0000313" key="2">
    <source>
        <dbReference type="EMBL" id="EXJ83904.1"/>
    </source>
</evidence>
<dbReference type="AlphaFoldDB" id="W9YNS5"/>
<sequence length="132" mass="14176">MSPTKLTSATSADSVSNTNPLTERSPNTASPSKPKASDKITTSAMDGKQMPRFDHTAQKYPVASASASAGQGQGQSQNQTYISPSDAMQSPTTKKLSEIKGRRFMNAKPQTLFAKTLNQNHASLNFQARDLK</sequence>
<dbReference type="eggNOG" id="ENOG502SBH5">
    <property type="taxonomic scope" value="Eukaryota"/>
</dbReference>
<evidence type="ECO:0000256" key="1">
    <source>
        <dbReference type="SAM" id="MobiDB-lite"/>
    </source>
</evidence>
<comment type="caution">
    <text evidence="2">The sequence shown here is derived from an EMBL/GenBank/DDBJ whole genome shotgun (WGS) entry which is preliminary data.</text>
</comment>
<feature type="region of interest" description="Disordered" evidence="1">
    <location>
        <begin position="1"/>
        <end position="102"/>
    </location>
</feature>
<dbReference type="Pfam" id="PF05032">
    <property type="entry name" value="Spo12"/>
    <property type="match status" value="1"/>
</dbReference>
<dbReference type="RefSeq" id="XP_007726590.1">
    <property type="nucleotide sequence ID" value="XM_007728400.1"/>
</dbReference>
<dbReference type="OrthoDB" id="5578329at2759"/>
<dbReference type="Proteomes" id="UP000019484">
    <property type="component" value="Unassembled WGS sequence"/>
</dbReference>
<feature type="compositionally biased region" description="Low complexity" evidence="1">
    <location>
        <begin position="63"/>
        <end position="77"/>
    </location>
</feature>
<name>W9YNS5_9EURO</name>
<dbReference type="InterPro" id="IPR007727">
    <property type="entry name" value="Spo12"/>
</dbReference>
<organism evidence="2 3">
    <name type="scientific">Capronia coronata CBS 617.96</name>
    <dbReference type="NCBI Taxonomy" id="1182541"/>
    <lineage>
        <taxon>Eukaryota</taxon>
        <taxon>Fungi</taxon>
        <taxon>Dikarya</taxon>
        <taxon>Ascomycota</taxon>
        <taxon>Pezizomycotina</taxon>
        <taxon>Eurotiomycetes</taxon>
        <taxon>Chaetothyriomycetidae</taxon>
        <taxon>Chaetothyriales</taxon>
        <taxon>Herpotrichiellaceae</taxon>
        <taxon>Capronia</taxon>
    </lineage>
</organism>
<dbReference type="STRING" id="1182541.W9YNS5"/>
<evidence type="ECO:0000313" key="3">
    <source>
        <dbReference type="Proteomes" id="UP000019484"/>
    </source>
</evidence>
<reference evidence="2 3" key="1">
    <citation type="submission" date="2013-03" db="EMBL/GenBank/DDBJ databases">
        <title>The Genome Sequence of Capronia coronata CBS 617.96.</title>
        <authorList>
            <consortium name="The Broad Institute Genomics Platform"/>
            <person name="Cuomo C."/>
            <person name="de Hoog S."/>
            <person name="Gorbushina A."/>
            <person name="Walker B."/>
            <person name="Young S.K."/>
            <person name="Zeng Q."/>
            <person name="Gargeya S."/>
            <person name="Fitzgerald M."/>
            <person name="Haas B."/>
            <person name="Abouelleil A."/>
            <person name="Allen A.W."/>
            <person name="Alvarado L."/>
            <person name="Arachchi H.M."/>
            <person name="Berlin A.M."/>
            <person name="Chapman S.B."/>
            <person name="Gainer-Dewar J."/>
            <person name="Goldberg J."/>
            <person name="Griggs A."/>
            <person name="Gujja S."/>
            <person name="Hansen M."/>
            <person name="Howarth C."/>
            <person name="Imamovic A."/>
            <person name="Ireland A."/>
            <person name="Larimer J."/>
            <person name="McCowan C."/>
            <person name="Murphy C."/>
            <person name="Pearson M."/>
            <person name="Poon T.W."/>
            <person name="Priest M."/>
            <person name="Roberts A."/>
            <person name="Saif S."/>
            <person name="Shea T."/>
            <person name="Sisk P."/>
            <person name="Sykes S."/>
            <person name="Wortman J."/>
            <person name="Nusbaum C."/>
            <person name="Birren B."/>
        </authorList>
    </citation>
    <scope>NUCLEOTIDE SEQUENCE [LARGE SCALE GENOMIC DNA]</scope>
    <source>
        <strain evidence="2 3">CBS 617.96</strain>
    </source>
</reference>
<proteinExistence type="predicted"/>
<gene>
    <name evidence="2" type="ORF">A1O1_07533</name>
</gene>
<dbReference type="EMBL" id="AMWN01000006">
    <property type="protein sequence ID" value="EXJ83904.1"/>
    <property type="molecule type" value="Genomic_DNA"/>
</dbReference>
<feature type="compositionally biased region" description="Polar residues" evidence="1">
    <location>
        <begin position="78"/>
        <end position="94"/>
    </location>
</feature>
<keyword evidence="3" id="KW-1185">Reference proteome</keyword>
<dbReference type="HOGENOM" id="CLU_132226_0_0_1"/>
<dbReference type="GeneID" id="19162389"/>
<feature type="compositionally biased region" description="Polar residues" evidence="1">
    <location>
        <begin position="1"/>
        <end position="31"/>
    </location>
</feature>